<keyword evidence="2" id="KW-1185">Reference proteome</keyword>
<accession>A0AAF0CLU2</accession>
<dbReference type="PANTHER" id="PTHR33361:SF2">
    <property type="entry name" value="DUF885 DOMAIN-CONTAINING PROTEIN"/>
    <property type="match status" value="1"/>
</dbReference>
<sequence length="590" mass="66446">MAVTPNGVIAQEIEDARYATLLGDDAPNSETKRLATLFAVDWAVTLEDSPEMATYVGLPGYGDRWSDQSPAALEKGRARARTRLAVIESIDRAALSPDDQLNYDLFLDQARNGVEGQRFPQELLAINQLGGVHQQAASIMRMMPNRSVMQLEDQVARLEGLPAVIDQTIALLEAGMAAGVTPPAITMREVPQQVRNMIVDTPTDNPLLKGFYNLPGSIPPEEGALLRQQAEDVYVTEIRPAWEKLETFVRERYLPATRDGIAAEALPDGKAWYAYAVKTRTTLALTPEEIHDIGLSEVARIRAEMESIKDAVEFDGTLEAFFDFMRTDPRFFHTDRQALLAEYRDIAKRADLEMPKLFGLLPRLPYGVVEVPSYAEKSQTTAYYNSGGLEAGRAGIFFANTYALHTRPRWEMEALTLHEAVPGHHHQLSLQQELEELPPFRRYSWSYTGFVEGWGLYSESLGEEMGFYTDPYAKFGQLTYEMWRAVRLVVDTGMHAKGWSRQQAIDYFKANAPKTENDIIVEIDRYIVWPGQALAYKLGELKFKELRARATAALGQRFNIRDFHDEALRHGALPLSVLEANIDRWIAAQR</sequence>
<organism evidence="1 2">
    <name type="scientific">Synoicihabitans lomoniglobus</name>
    <dbReference type="NCBI Taxonomy" id="2909285"/>
    <lineage>
        <taxon>Bacteria</taxon>
        <taxon>Pseudomonadati</taxon>
        <taxon>Verrucomicrobiota</taxon>
        <taxon>Opitutia</taxon>
        <taxon>Opitutales</taxon>
        <taxon>Opitutaceae</taxon>
        <taxon>Synoicihabitans</taxon>
    </lineage>
</organism>
<dbReference type="Proteomes" id="UP001218638">
    <property type="component" value="Chromosome"/>
</dbReference>
<dbReference type="RefSeq" id="WP_330932032.1">
    <property type="nucleotide sequence ID" value="NZ_CP119075.1"/>
</dbReference>
<dbReference type="KEGG" id="slom:PXH66_12975"/>
<reference evidence="1" key="1">
    <citation type="submission" date="2023-03" db="EMBL/GenBank/DDBJ databases">
        <title>Lomoglobus Profundus gen. nov., sp. nov., a novel member of the phylum Verrucomicrobia, isolated from deep-marine sediment of South China Sea.</title>
        <authorList>
            <person name="Ahmad T."/>
            <person name="Ishaq S.E."/>
            <person name="Wang F."/>
        </authorList>
    </citation>
    <scope>NUCLEOTIDE SEQUENCE</scope>
    <source>
        <strain evidence="1">LMO-M01</strain>
    </source>
</reference>
<dbReference type="EMBL" id="CP119075">
    <property type="protein sequence ID" value="WED63243.1"/>
    <property type="molecule type" value="Genomic_DNA"/>
</dbReference>
<protein>
    <submittedName>
        <fullName evidence="1">DUF885 domain-containing protein</fullName>
    </submittedName>
</protein>
<proteinExistence type="predicted"/>
<dbReference type="Pfam" id="PF05960">
    <property type="entry name" value="DUF885"/>
    <property type="match status" value="1"/>
</dbReference>
<name>A0AAF0CLU2_9BACT</name>
<dbReference type="InterPro" id="IPR010281">
    <property type="entry name" value="DUF885"/>
</dbReference>
<dbReference type="PANTHER" id="PTHR33361">
    <property type="entry name" value="GLR0591 PROTEIN"/>
    <property type="match status" value="1"/>
</dbReference>
<gene>
    <name evidence="1" type="ORF">PXH66_12975</name>
</gene>
<dbReference type="AlphaFoldDB" id="A0AAF0CLU2"/>
<evidence type="ECO:0000313" key="2">
    <source>
        <dbReference type="Proteomes" id="UP001218638"/>
    </source>
</evidence>
<evidence type="ECO:0000313" key="1">
    <source>
        <dbReference type="EMBL" id="WED63243.1"/>
    </source>
</evidence>